<name>A0A1H6X916_9EURY</name>
<accession>A0A1H6X916</accession>
<reference evidence="1 2" key="1">
    <citation type="submission" date="2016-10" db="EMBL/GenBank/DDBJ databases">
        <authorList>
            <person name="de Groot N.N."/>
        </authorList>
    </citation>
    <scope>NUCLEOTIDE SEQUENCE [LARGE SCALE GENOMIC DNA]</scope>
    <source>
        <strain evidence="1 2">DSM 22187</strain>
    </source>
</reference>
<proteinExistence type="predicted"/>
<evidence type="ECO:0000313" key="2">
    <source>
        <dbReference type="Proteomes" id="UP000198888"/>
    </source>
</evidence>
<dbReference type="EMBL" id="FNYR01000036">
    <property type="protein sequence ID" value="SEJ25639.1"/>
    <property type="molecule type" value="Genomic_DNA"/>
</dbReference>
<evidence type="ECO:0000313" key="1">
    <source>
        <dbReference type="EMBL" id="SEJ25639.1"/>
    </source>
</evidence>
<organism evidence="1 2">
    <name type="scientific">Halohasta litchfieldiae</name>
    <dbReference type="NCBI Taxonomy" id="1073996"/>
    <lineage>
        <taxon>Archaea</taxon>
        <taxon>Methanobacteriati</taxon>
        <taxon>Methanobacteriota</taxon>
        <taxon>Stenosarchaea group</taxon>
        <taxon>Halobacteria</taxon>
        <taxon>Halobacteriales</taxon>
        <taxon>Haloferacaceae</taxon>
        <taxon>Halohasta</taxon>
    </lineage>
</organism>
<dbReference type="AlphaFoldDB" id="A0A1H6X916"/>
<protein>
    <submittedName>
        <fullName evidence="1">Uncharacterized protein</fullName>
    </submittedName>
</protein>
<gene>
    <name evidence="1" type="ORF">SAMN05444271_13620</name>
</gene>
<keyword evidence="2" id="KW-1185">Reference proteome</keyword>
<dbReference type="Proteomes" id="UP000198888">
    <property type="component" value="Unassembled WGS sequence"/>
</dbReference>
<sequence length="120" mass="13706">MKEDKSGFTRYLKQYLSSAINLFPQFYTRVSQLLRPLVSLIALLNNSVITHTTASAVLLYNRRILIEAVDGKIEQMLFLDLVVYLVWFLTTSKQTLPLTLCDRLSLGIQLSLRECARHSG</sequence>